<evidence type="ECO:0000256" key="1">
    <source>
        <dbReference type="SAM" id="MobiDB-lite"/>
    </source>
</evidence>
<protein>
    <submittedName>
        <fullName evidence="2">Uncharacterized protein</fullName>
    </submittedName>
</protein>
<keyword evidence="3" id="KW-1185">Reference proteome</keyword>
<feature type="region of interest" description="Disordered" evidence="1">
    <location>
        <begin position="58"/>
        <end position="83"/>
    </location>
</feature>
<organism evidence="2 3">
    <name type="scientific">Trichonephila clavipes</name>
    <name type="common">Golden silk orbweaver</name>
    <name type="synonym">Nephila clavipes</name>
    <dbReference type="NCBI Taxonomy" id="2585209"/>
    <lineage>
        <taxon>Eukaryota</taxon>
        <taxon>Metazoa</taxon>
        <taxon>Ecdysozoa</taxon>
        <taxon>Arthropoda</taxon>
        <taxon>Chelicerata</taxon>
        <taxon>Arachnida</taxon>
        <taxon>Araneae</taxon>
        <taxon>Araneomorphae</taxon>
        <taxon>Entelegynae</taxon>
        <taxon>Araneoidea</taxon>
        <taxon>Nephilidae</taxon>
        <taxon>Trichonephila</taxon>
    </lineage>
</organism>
<sequence>MKMELPKVVDQKLKMKTENCEDLGLSKFSTRPPNGRRAARPMERVPLPSQIAFLPCTSQSQDMSKARSPIGRENLGHWSNESL</sequence>
<dbReference type="Proteomes" id="UP000887159">
    <property type="component" value="Unassembled WGS sequence"/>
</dbReference>
<dbReference type="EMBL" id="BMAU01021437">
    <property type="protein sequence ID" value="GFY36477.1"/>
    <property type="molecule type" value="Genomic_DNA"/>
</dbReference>
<evidence type="ECO:0000313" key="2">
    <source>
        <dbReference type="EMBL" id="GFY36477.1"/>
    </source>
</evidence>
<evidence type="ECO:0000313" key="3">
    <source>
        <dbReference type="Proteomes" id="UP000887159"/>
    </source>
</evidence>
<gene>
    <name evidence="2" type="ORF">TNCV_26801</name>
</gene>
<proteinExistence type="predicted"/>
<name>A0A8X6WL35_TRICX</name>
<dbReference type="AlphaFoldDB" id="A0A8X6WL35"/>
<reference evidence="2" key="1">
    <citation type="submission" date="2020-08" db="EMBL/GenBank/DDBJ databases">
        <title>Multicomponent nature underlies the extraordinary mechanical properties of spider dragline silk.</title>
        <authorList>
            <person name="Kono N."/>
            <person name="Nakamura H."/>
            <person name="Mori M."/>
            <person name="Yoshida Y."/>
            <person name="Ohtoshi R."/>
            <person name="Malay A.D."/>
            <person name="Moran D.A.P."/>
            <person name="Tomita M."/>
            <person name="Numata K."/>
            <person name="Arakawa K."/>
        </authorList>
    </citation>
    <scope>NUCLEOTIDE SEQUENCE</scope>
</reference>
<comment type="caution">
    <text evidence="2">The sequence shown here is derived from an EMBL/GenBank/DDBJ whole genome shotgun (WGS) entry which is preliminary data.</text>
</comment>
<accession>A0A8X6WL35</accession>